<dbReference type="PROSITE" id="PS50088">
    <property type="entry name" value="ANK_REPEAT"/>
    <property type="match status" value="3"/>
</dbReference>
<dbReference type="VEuPathDB" id="TrichDB:TVAG_332410"/>
<dbReference type="Pfam" id="PF12796">
    <property type="entry name" value="Ank_2"/>
    <property type="match status" value="1"/>
</dbReference>
<feature type="repeat" description="ANK" evidence="1">
    <location>
        <begin position="354"/>
        <end position="386"/>
    </location>
</feature>
<dbReference type="VEuPathDB" id="TrichDB:TVAG_183220"/>
<dbReference type="SMART" id="SM00248">
    <property type="entry name" value="ANK"/>
    <property type="match status" value="5"/>
</dbReference>
<dbReference type="SUPFAM" id="SSF48403">
    <property type="entry name" value="Ankyrin repeat"/>
    <property type="match status" value="1"/>
</dbReference>
<dbReference type="Proteomes" id="UP000001542">
    <property type="component" value="Unassembled WGS sequence"/>
</dbReference>
<dbReference type="PRINTS" id="PR01415">
    <property type="entry name" value="ANKYRIN"/>
</dbReference>
<sequence>MSSGYSRQYADFIGAFEKLFSIQSSESVEEICNIISNVLISKYKLSVKKLTKITLMALQYNYASAENYAKIFKHIGSNFKRISELIFPSENSIEYIVMHDQIEKFKEYISQKRIDNDCVFLEIPDLVKYEKIKNYEYRPFVKLSLIEACAYFGSVNIFFFLISNQGCKRTNNCLRYSIIGRNADIINECLKNNKMDIYTLRDIVITHNNEMLKYVLERKIFTYKDFEVNESIFYPFFNKDSCRAIYEDIITYQNLNAVFLLFERENKIIAPLFAAFPQTLDILRNNIFPDKADFRGRHIIHFACKSRNSDICKFLLDQWSMIHVNDTDDNNEESIEEYSDDNTIVNIVDVIDEKHLTPLHYAAKRNSKEIAELLISHGANINAKDRKEKTPLHYAAKYNSKEIAELLISHGASINAKDRINRTPLHFAAGNNSIEIVKLLIYNHAAREVEDEKKKNPSLCSKK</sequence>
<dbReference type="RefSeq" id="XP_001329931.1">
    <property type="nucleotide sequence ID" value="XM_001329896.1"/>
</dbReference>
<protein>
    <recommendedName>
        <fullName evidence="2">DUF3447 domain-containing protein</fullName>
    </recommendedName>
</protein>
<accession>A2DP96</accession>
<keyword evidence="4" id="KW-1185">Reference proteome</keyword>
<evidence type="ECO:0000313" key="3">
    <source>
        <dbReference type="EMBL" id="EAY17796.1"/>
    </source>
</evidence>
<dbReference type="Pfam" id="PF11929">
    <property type="entry name" value="DUF3447"/>
    <property type="match status" value="1"/>
</dbReference>
<evidence type="ECO:0000259" key="2">
    <source>
        <dbReference type="Pfam" id="PF11929"/>
    </source>
</evidence>
<dbReference type="PANTHER" id="PTHR24182">
    <property type="entry name" value="ANKYRIN REPEAT AND SOCS BOX CONTAINING 4"/>
    <property type="match status" value="1"/>
</dbReference>
<evidence type="ECO:0000256" key="1">
    <source>
        <dbReference type="PROSITE-ProRule" id="PRU00023"/>
    </source>
</evidence>
<dbReference type="PANTHER" id="PTHR24182:SF13">
    <property type="entry name" value="LD18443P"/>
    <property type="match status" value="1"/>
</dbReference>
<dbReference type="PROSITE" id="PS50297">
    <property type="entry name" value="ANK_REP_REGION"/>
    <property type="match status" value="3"/>
</dbReference>
<gene>
    <name evidence="3" type="ORF">TVAG_016260</name>
</gene>
<feature type="domain" description="DUF3447" evidence="2">
    <location>
        <begin position="168"/>
        <end position="259"/>
    </location>
</feature>
<feature type="repeat" description="ANK" evidence="1">
    <location>
        <begin position="420"/>
        <end position="452"/>
    </location>
</feature>
<reference evidence="3" key="1">
    <citation type="submission" date="2006-10" db="EMBL/GenBank/DDBJ databases">
        <authorList>
            <person name="Amadeo P."/>
            <person name="Zhao Q."/>
            <person name="Wortman J."/>
            <person name="Fraser-Liggett C."/>
            <person name="Carlton J."/>
        </authorList>
    </citation>
    <scope>NUCLEOTIDE SEQUENCE</scope>
    <source>
        <strain evidence="3">G3</strain>
    </source>
</reference>
<keyword evidence="1" id="KW-0040">ANK repeat</keyword>
<dbReference type="VEuPathDB" id="TrichDB:TVAGG3_0910360"/>
<dbReference type="InParanoid" id="A2DP96"/>
<dbReference type="OrthoDB" id="9995210at2759"/>
<dbReference type="AlphaFoldDB" id="A2DP96"/>
<organism evidence="3 4">
    <name type="scientific">Trichomonas vaginalis (strain ATCC PRA-98 / G3)</name>
    <dbReference type="NCBI Taxonomy" id="412133"/>
    <lineage>
        <taxon>Eukaryota</taxon>
        <taxon>Metamonada</taxon>
        <taxon>Parabasalia</taxon>
        <taxon>Trichomonadida</taxon>
        <taxon>Trichomonadidae</taxon>
        <taxon>Trichomonas</taxon>
    </lineage>
</organism>
<dbReference type="Gene3D" id="1.25.40.20">
    <property type="entry name" value="Ankyrin repeat-containing domain"/>
    <property type="match status" value="2"/>
</dbReference>
<dbReference type="Pfam" id="PF00023">
    <property type="entry name" value="Ank"/>
    <property type="match status" value="1"/>
</dbReference>
<dbReference type="EMBL" id="DS113226">
    <property type="protein sequence ID" value="EAY17796.1"/>
    <property type="molecule type" value="Genomic_DNA"/>
</dbReference>
<reference evidence="3" key="2">
    <citation type="journal article" date="2007" name="Science">
        <title>Draft genome sequence of the sexually transmitted pathogen Trichomonas vaginalis.</title>
        <authorList>
            <person name="Carlton J.M."/>
            <person name="Hirt R.P."/>
            <person name="Silva J.C."/>
            <person name="Delcher A.L."/>
            <person name="Schatz M."/>
            <person name="Zhao Q."/>
            <person name="Wortman J.R."/>
            <person name="Bidwell S.L."/>
            <person name="Alsmark U.C.M."/>
            <person name="Besteiro S."/>
            <person name="Sicheritz-Ponten T."/>
            <person name="Noel C.J."/>
            <person name="Dacks J.B."/>
            <person name="Foster P.G."/>
            <person name="Simillion C."/>
            <person name="Van de Peer Y."/>
            <person name="Miranda-Saavedra D."/>
            <person name="Barton G.J."/>
            <person name="Westrop G.D."/>
            <person name="Mueller S."/>
            <person name="Dessi D."/>
            <person name="Fiori P.L."/>
            <person name="Ren Q."/>
            <person name="Paulsen I."/>
            <person name="Zhang H."/>
            <person name="Bastida-Corcuera F.D."/>
            <person name="Simoes-Barbosa A."/>
            <person name="Brown M.T."/>
            <person name="Hayes R.D."/>
            <person name="Mukherjee M."/>
            <person name="Okumura C.Y."/>
            <person name="Schneider R."/>
            <person name="Smith A.J."/>
            <person name="Vanacova S."/>
            <person name="Villalvazo M."/>
            <person name="Haas B.J."/>
            <person name="Pertea M."/>
            <person name="Feldblyum T.V."/>
            <person name="Utterback T.R."/>
            <person name="Shu C.L."/>
            <person name="Osoegawa K."/>
            <person name="de Jong P.J."/>
            <person name="Hrdy I."/>
            <person name="Horvathova L."/>
            <person name="Zubacova Z."/>
            <person name="Dolezal P."/>
            <person name="Malik S.B."/>
            <person name="Logsdon J.M. Jr."/>
            <person name="Henze K."/>
            <person name="Gupta A."/>
            <person name="Wang C.C."/>
            <person name="Dunne R.L."/>
            <person name="Upcroft J.A."/>
            <person name="Upcroft P."/>
            <person name="White O."/>
            <person name="Salzberg S.L."/>
            <person name="Tang P."/>
            <person name="Chiu C.-H."/>
            <person name="Lee Y.-S."/>
            <person name="Embley T.M."/>
            <person name="Coombs G.H."/>
            <person name="Mottram J.C."/>
            <person name="Tachezy J."/>
            <person name="Fraser-Liggett C.M."/>
            <person name="Johnson P.J."/>
        </authorList>
    </citation>
    <scope>NUCLEOTIDE SEQUENCE [LARGE SCALE GENOMIC DNA]</scope>
    <source>
        <strain evidence="3">G3</strain>
    </source>
</reference>
<dbReference type="InterPro" id="IPR020683">
    <property type="entry name" value="DUF3447"/>
</dbReference>
<dbReference type="KEGG" id="tva:4775816"/>
<name>A2DP96_TRIV3</name>
<evidence type="ECO:0000313" key="4">
    <source>
        <dbReference type="Proteomes" id="UP000001542"/>
    </source>
</evidence>
<feature type="repeat" description="ANK" evidence="1">
    <location>
        <begin position="387"/>
        <end position="419"/>
    </location>
</feature>
<dbReference type="InterPro" id="IPR036770">
    <property type="entry name" value="Ankyrin_rpt-contain_sf"/>
</dbReference>
<dbReference type="InterPro" id="IPR002110">
    <property type="entry name" value="Ankyrin_rpt"/>
</dbReference>
<dbReference type="STRING" id="5722.A2DP96"/>
<proteinExistence type="predicted"/>
<dbReference type="eggNOG" id="KOG4412">
    <property type="taxonomic scope" value="Eukaryota"/>
</dbReference>